<keyword evidence="12" id="KW-1185">Reference proteome</keyword>
<feature type="region of interest" description="Disordered" evidence="9">
    <location>
        <begin position="201"/>
        <end position="287"/>
    </location>
</feature>
<keyword evidence="3" id="KW-0677">Repeat</keyword>
<dbReference type="PANTHER" id="PTHR24404:SF106">
    <property type="entry name" value="C2H2-TYPE DOMAIN-CONTAINING PROTEIN"/>
    <property type="match status" value="1"/>
</dbReference>
<dbReference type="Pfam" id="PF12874">
    <property type="entry name" value="zf-met"/>
    <property type="match status" value="1"/>
</dbReference>
<evidence type="ECO:0000313" key="11">
    <source>
        <dbReference type="EMBL" id="CAG5088288.1"/>
    </source>
</evidence>
<dbReference type="InterPro" id="IPR013087">
    <property type="entry name" value="Znf_C2H2_type"/>
</dbReference>
<dbReference type="SUPFAM" id="SSF57667">
    <property type="entry name" value="beta-beta-alpha zinc fingers"/>
    <property type="match status" value="2"/>
</dbReference>
<keyword evidence="2" id="KW-0479">Metal-binding</keyword>
<dbReference type="PROSITE" id="PS00028">
    <property type="entry name" value="ZINC_FINGER_C2H2_1"/>
    <property type="match status" value="3"/>
</dbReference>
<feature type="domain" description="C2H2-type" evidence="10">
    <location>
        <begin position="105"/>
        <end position="132"/>
    </location>
</feature>
<keyword evidence="4 8" id="KW-0863">Zinc-finger</keyword>
<proteinExistence type="predicted"/>
<dbReference type="InterPro" id="IPR050589">
    <property type="entry name" value="Ikaros_C2H2-ZF"/>
</dbReference>
<dbReference type="EMBL" id="OU015568">
    <property type="protein sequence ID" value="CAG5088288.1"/>
    <property type="molecule type" value="Genomic_DNA"/>
</dbReference>
<evidence type="ECO:0000256" key="7">
    <source>
        <dbReference type="ARBA" id="ARBA00023242"/>
    </source>
</evidence>
<dbReference type="InterPro" id="IPR036236">
    <property type="entry name" value="Znf_C2H2_sf"/>
</dbReference>
<dbReference type="PANTHER" id="PTHR24404">
    <property type="entry name" value="ZINC FINGER PROTEIN"/>
    <property type="match status" value="1"/>
</dbReference>
<feature type="domain" description="C2H2-type" evidence="10">
    <location>
        <begin position="49"/>
        <end position="76"/>
    </location>
</feature>
<dbReference type="Proteomes" id="UP001158576">
    <property type="component" value="Chromosome PAR"/>
</dbReference>
<organism evidence="11 12">
    <name type="scientific">Oikopleura dioica</name>
    <name type="common">Tunicate</name>
    <dbReference type="NCBI Taxonomy" id="34765"/>
    <lineage>
        <taxon>Eukaryota</taxon>
        <taxon>Metazoa</taxon>
        <taxon>Chordata</taxon>
        <taxon>Tunicata</taxon>
        <taxon>Appendicularia</taxon>
        <taxon>Copelata</taxon>
        <taxon>Oikopleuridae</taxon>
        <taxon>Oikopleura</taxon>
    </lineage>
</organism>
<keyword evidence="7" id="KW-0539">Nucleus</keyword>
<accession>A0ABN7RXD8</accession>
<name>A0ABN7RXD8_OIKDI</name>
<comment type="subcellular location">
    <subcellularLocation>
        <location evidence="1">Nucleus</location>
    </subcellularLocation>
</comment>
<feature type="compositionally biased region" description="Polar residues" evidence="9">
    <location>
        <begin position="234"/>
        <end position="246"/>
    </location>
</feature>
<reference evidence="11 12" key="1">
    <citation type="submission" date="2021-04" db="EMBL/GenBank/DDBJ databases">
        <authorList>
            <person name="Bliznina A."/>
        </authorList>
    </citation>
    <scope>NUCLEOTIDE SEQUENCE [LARGE SCALE GENOMIC DNA]</scope>
</reference>
<dbReference type="Gene3D" id="3.30.160.60">
    <property type="entry name" value="Classic Zinc Finger"/>
    <property type="match status" value="4"/>
</dbReference>
<evidence type="ECO:0000256" key="8">
    <source>
        <dbReference type="PROSITE-ProRule" id="PRU00042"/>
    </source>
</evidence>
<evidence type="ECO:0000256" key="9">
    <source>
        <dbReference type="SAM" id="MobiDB-lite"/>
    </source>
</evidence>
<protein>
    <submittedName>
        <fullName evidence="11">Oidioi.mRNA.OKI2018_I69.PAR.g11800.t2.cds</fullName>
    </submittedName>
</protein>
<gene>
    <name evidence="11" type="ORF">OKIOD_LOCUS3358</name>
</gene>
<evidence type="ECO:0000256" key="2">
    <source>
        <dbReference type="ARBA" id="ARBA00022723"/>
    </source>
</evidence>
<feature type="domain" description="C2H2-type" evidence="10">
    <location>
        <begin position="77"/>
        <end position="104"/>
    </location>
</feature>
<dbReference type="SMART" id="SM00355">
    <property type="entry name" value="ZnF_C2H2"/>
    <property type="match status" value="4"/>
</dbReference>
<evidence type="ECO:0000256" key="1">
    <source>
        <dbReference type="ARBA" id="ARBA00004123"/>
    </source>
</evidence>
<keyword evidence="5" id="KW-0862">Zinc</keyword>
<evidence type="ECO:0000259" key="10">
    <source>
        <dbReference type="PROSITE" id="PS50157"/>
    </source>
</evidence>
<evidence type="ECO:0000256" key="4">
    <source>
        <dbReference type="ARBA" id="ARBA00022771"/>
    </source>
</evidence>
<evidence type="ECO:0000256" key="6">
    <source>
        <dbReference type="ARBA" id="ARBA00023125"/>
    </source>
</evidence>
<dbReference type="PROSITE" id="PS50157">
    <property type="entry name" value="ZINC_FINGER_C2H2_2"/>
    <property type="match status" value="3"/>
</dbReference>
<evidence type="ECO:0000256" key="5">
    <source>
        <dbReference type="ARBA" id="ARBA00022833"/>
    </source>
</evidence>
<evidence type="ECO:0000313" key="12">
    <source>
        <dbReference type="Proteomes" id="UP001158576"/>
    </source>
</evidence>
<feature type="region of interest" description="Disordered" evidence="9">
    <location>
        <begin position="1"/>
        <end position="44"/>
    </location>
</feature>
<keyword evidence="6" id="KW-0238">DNA-binding</keyword>
<evidence type="ECO:0000256" key="3">
    <source>
        <dbReference type="ARBA" id="ARBA00022737"/>
    </source>
</evidence>
<dbReference type="Pfam" id="PF00096">
    <property type="entry name" value="zf-C2H2"/>
    <property type="match status" value="3"/>
</dbReference>
<feature type="compositionally biased region" description="Basic and acidic residues" evidence="9">
    <location>
        <begin position="220"/>
        <end position="233"/>
    </location>
</feature>
<sequence>MSSFEEESLAADNRESLHCLSGGTGRDADGGMNQEENGEDDQERSGSLIKCEECGISCAGKSHYDVHIRSHTGERPYICKVCGFGFTQKGNLRRHMKIHSDEKPFECSICSYKCRRRDALNGHMRIHSDHRPFRCKFCDRSYKSRQSMKEHELAFEPIYDVPKFISSPNCCPISKPCRKCSAGKTERIQFPCLIPQRSVSSSTKSFTKSEDGLLPGQNHAKQDEEENHHRMLSTERNLLTSQSTETKIPGETLLPKCRKRSRSEESDTETEPATKRSKESDEDNEEVIVDVRNPDSCSEHEENEQLSILVTSATVSFSKSLHIPYTWEHTWEVFETYKILCNWVSK</sequence>